<dbReference type="Gene3D" id="3.90.230.10">
    <property type="entry name" value="Creatinase/methionine aminopeptidase superfamily"/>
    <property type="match status" value="1"/>
</dbReference>
<comment type="similarity">
    <text evidence="3">Belongs to the peptidase M24B family.</text>
</comment>
<protein>
    <submittedName>
        <fullName evidence="6">Putative peptidase</fullName>
        <ecNumber evidence="6">3.4.-.-</ecNumber>
    </submittedName>
</protein>
<evidence type="ECO:0000259" key="5">
    <source>
        <dbReference type="Pfam" id="PF01321"/>
    </source>
</evidence>
<dbReference type="InterPro" id="IPR050659">
    <property type="entry name" value="Peptidase_M24B"/>
</dbReference>
<reference evidence="6 7" key="1">
    <citation type="submission" date="2015-01" db="EMBL/GenBank/DDBJ databases">
        <title>Draft genome of the acidophilic iron oxidizer Acidithrix ferrooxidans strain Py-F3.</title>
        <authorList>
            <person name="Poehlein A."/>
            <person name="Eisen S."/>
            <person name="Schloemann M."/>
            <person name="Johnson B.D."/>
            <person name="Daniel R."/>
            <person name="Muehling M."/>
        </authorList>
    </citation>
    <scope>NUCLEOTIDE SEQUENCE [LARGE SCALE GENOMIC DNA]</scope>
    <source>
        <strain evidence="6 7">Py-F3</strain>
    </source>
</reference>
<evidence type="ECO:0000313" key="7">
    <source>
        <dbReference type="Proteomes" id="UP000032360"/>
    </source>
</evidence>
<dbReference type="OrthoDB" id="9806388at2"/>
<comment type="caution">
    <text evidence="6">The sequence shown here is derived from an EMBL/GenBank/DDBJ whole genome shotgun (WGS) entry which is preliminary data.</text>
</comment>
<dbReference type="SUPFAM" id="SSF53092">
    <property type="entry name" value="Creatinase/prolidase N-terminal domain"/>
    <property type="match status" value="1"/>
</dbReference>
<dbReference type="Pfam" id="PF01321">
    <property type="entry name" value="Creatinase_N"/>
    <property type="match status" value="1"/>
</dbReference>
<gene>
    <name evidence="6" type="ORF">AXFE_07730</name>
</gene>
<organism evidence="6 7">
    <name type="scientific">Acidithrix ferrooxidans</name>
    <dbReference type="NCBI Taxonomy" id="1280514"/>
    <lineage>
        <taxon>Bacteria</taxon>
        <taxon>Bacillati</taxon>
        <taxon>Actinomycetota</taxon>
        <taxon>Acidimicrobiia</taxon>
        <taxon>Acidimicrobiales</taxon>
        <taxon>Acidimicrobiaceae</taxon>
        <taxon>Acidithrix</taxon>
    </lineage>
</organism>
<keyword evidence="7" id="KW-1185">Reference proteome</keyword>
<dbReference type="RefSeq" id="WP_052604534.1">
    <property type="nucleotide sequence ID" value="NZ_JXYS01000018.1"/>
</dbReference>
<keyword evidence="1 3" id="KW-0479">Metal-binding</keyword>
<dbReference type="PATRIC" id="fig|1280514.3.peg.1025"/>
<dbReference type="EC" id="3.4.-.-" evidence="6"/>
<name>A0A0D8HKA9_9ACTN</name>
<dbReference type="Gene3D" id="3.40.350.10">
    <property type="entry name" value="Creatinase/prolidase N-terminal domain"/>
    <property type="match status" value="1"/>
</dbReference>
<evidence type="ECO:0000256" key="2">
    <source>
        <dbReference type="ARBA" id="ARBA00022801"/>
    </source>
</evidence>
<dbReference type="Proteomes" id="UP000032360">
    <property type="component" value="Unassembled WGS sequence"/>
</dbReference>
<evidence type="ECO:0000256" key="1">
    <source>
        <dbReference type="ARBA" id="ARBA00022723"/>
    </source>
</evidence>
<dbReference type="PANTHER" id="PTHR46112">
    <property type="entry name" value="AMINOPEPTIDASE"/>
    <property type="match status" value="1"/>
</dbReference>
<feature type="domain" description="Peptidase M24" evidence="4">
    <location>
        <begin position="175"/>
        <end position="380"/>
    </location>
</feature>
<accession>A0A0D8HKA9</accession>
<dbReference type="SUPFAM" id="SSF55920">
    <property type="entry name" value="Creatinase/aminopeptidase"/>
    <property type="match status" value="1"/>
</dbReference>
<sequence>MVQSHFLIDKLSDEVFVKDALRAVGDDGFHASRLNRLESTQSALEEAGVDALILSLGADLPWLSGYEAMPLERLTALVVRRGVAPVLFVPELEAPRVRHYAELFELRPWKEGSNPYEMIGSLLSKADLVGVSDRMWASALLELQNTCPNSRFISASGLLKGLRGQKDSLELLMLARAAHITDRVADQLLAGEIAVLGRSEAEVSDELSSRLVAEGLAKVNFAIVGSGPNSASPHHEAGDRIISIGDAVVCDFGGVFRLGEEPGYCSDITRTIGVGDLGGEFVELYGVLSRAQTKARDEMSSALSGAELDAIARNVIEASGYGEFFVHRTGHGIGIEEHEDPYIASTNSTLLGAYAAFSIEPGIYIPGKFGARIEDICVVGEHMGVSLNRASRELSILS</sequence>
<dbReference type="STRING" id="1280514.AXFE_07730"/>
<feature type="domain" description="Creatinase N-terminal" evidence="5">
    <location>
        <begin position="36"/>
        <end position="163"/>
    </location>
</feature>
<evidence type="ECO:0000256" key="3">
    <source>
        <dbReference type="RuleBase" id="RU000590"/>
    </source>
</evidence>
<dbReference type="InterPro" id="IPR000587">
    <property type="entry name" value="Creatinase_N"/>
</dbReference>
<dbReference type="GO" id="GO:0016787">
    <property type="term" value="F:hydrolase activity"/>
    <property type="evidence" value="ECO:0007669"/>
    <property type="project" value="UniProtKB-KW"/>
</dbReference>
<dbReference type="PROSITE" id="PS00491">
    <property type="entry name" value="PROLINE_PEPTIDASE"/>
    <property type="match status" value="1"/>
</dbReference>
<keyword evidence="2 6" id="KW-0378">Hydrolase</keyword>
<evidence type="ECO:0000313" key="6">
    <source>
        <dbReference type="EMBL" id="KJF18385.1"/>
    </source>
</evidence>
<dbReference type="Pfam" id="PF00557">
    <property type="entry name" value="Peptidase_M24"/>
    <property type="match status" value="1"/>
</dbReference>
<dbReference type="GO" id="GO:0046872">
    <property type="term" value="F:metal ion binding"/>
    <property type="evidence" value="ECO:0007669"/>
    <property type="project" value="UniProtKB-KW"/>
</dbReference>
<evidence type="ECO:0000259" key="4">
    <source>
        <dbReference type="Pfam" id="PF00557"/>
    </source>
</evidence>
<dbReference type="EMBL" id="JXYS01000018">
    <property type="protein sequence ID" value="KJF18385.1"/>
    <property type="molecule type" value="Genomic_DNA"/>
</dbReference>
<dbReference type="InterPro" id="IPR001131">
    <property type="entry name" value="Peptidase_M24B_aminopep-P_CS"/>
</dbReference>
<dbReference type="InterPro" id="IPR000994">
    <property type="entry name" value="Pept_M24"/>
</dbReference>
<dbReference type="PANTHER" id="PTHR46112:SF3">
    <property type="entry name" value="AMINOPEPTIDASE YPDF"/>
    <property type="match status" value="1"/>
</dbReference>
<proteinExistence type="inferred from homology"/>
<dbReference type="InterPro" id="IPR029149">
    <property type="entry name" value="Creatin/AminoP/Spt16_N"/>
</dbReference>
<dbReference type="AlphaFoldDB" id="A0A0D8HKA9"/>
<dbReference type="InterPro" id="IPR036005">
    <property type="entry name" value="Creatinase/aminopeptidase-like"/>
</dbReference>